<reference evidence="4 5" key="1">
    <citation type="submission" date="2020-08" db="EMBL/GenBank/DDBJ databases">
        <title>Genomic Encyclopedia of Type Strains, Phase III (KMG-III): the genomes of soil and plant-associated and newly described type strains.</title>
        <authorList>
            <person name="Whitman W."/>
        </authorList>
    </citation>
    <scope>NUCLEOTIDE SEQUENCE [LARGE SCALE GENOMIC DNA]</scope>
    <source>
        <strain evidence="4 5">CECT 5831</strain>
    </source>
</reference>
<dbReference type="GO" id="GO:0003677">
    <property type="term" value="F:DNA binding"/>
    <property type="evidence" value="ECO:0007669"/>
    <property type="project" value="UniProtKB-KW"/>
</dbReference>
<comment type="caution">
    <text evidence="4">The sequence shown here is derived from an EMBL/GenBank/DDBJ whole genome shotgun (WGS) entry which is preliminary data.</text>
</comment>
<evidence type="ECO:0000313" key="4">
    <source>
        <dbReference type="EMBL" id="MBB3130046.1"/>
    </source>
</evidence>
<dbReference type="InterPro" id="IPR009078">
    <property type="entry name" value="Ferritin-like_SF"/>
</dbReference>
<comment type="similarity">
    <text evidence="1 2">Belongs to the Dps family.</text>
</comment>
<feature type="domain" description="Ferritin/DPS" evidence="3">
    <location>
        <begin position="14"/>
        <end position="151"/>
    </location>
</feature>
<evidence type="ECO:0000313" key="5">
    <source>
        <dbReference type="Proteomes" id="UP000517523"/>
    </source>
</evidence>
<accession>A0A839TT92</accession>
<dbReference type="InterPro" id="IPR002177">
    <property type="entry name" value="DPS_DNA-bd"/>
</dbReference>
<dbReference type="PIRSF" id="PIRSF005900">
    <property type="entry name" value="Dps"/>
    <property type="match status" value="1"/>
</dbReference>
<dbReference type="Proteomes" id="UP000517523">
    <property type="component" value="Unassembled WGS sequence"/>
</dbReference>
<name>A0A839TT92_9BACL</name>
<dbReference type="InterPro" id="IPR012347">
    <property type="entry name" value="Ferritin-like"/>
</dbReference>
<protein>
    <submittedName>
        <fullName evidence="4">Starvation-inducible DNA-binding protein</fullName>
    </submittedName>
</protein>
<evidence type="ECO:0000256" key="1">
    <source>
        <dbReference type="ARBA" id="ARBA00009497"/>
    </source>
</evidence>
<dbReference type="InterPro" id="IPR023188">
    <property type="entry name" value="DPS_DNA-bd_CS"/>
</dbReference>
<dbReference type="EMBL" id="JACHXJ010000004">
    <property type="protein sequence ID" value="MBB3130046.1"/>
    <property type="molecule type" value="Genomic_DNA"/>
</dbReference>
<dbReference type="PRINTS" id="PR01346">
    <property type="entry name" value="HELNAPAPROT"/>
</dbReference>
<proteinExistence type="inferred from homology"/>
<dbReference type="SUPFAM" id="SSF47240">
    <property type="entry name" value="Ferritin-like"/>
    <property type="match status" value="1"/>
</dbReference>
<organism evidence="4 5">
    <name type="scientific">Paenibacillus rhizosphaerae</name>
    <dbReference type="NCBI Taxonomy" id="297318"/>
    <lineage>
        <taxon>Bacteria</taxon>
        <taxon>Bacillati</taxon>
        <taxon>Bacillota</taxon>
        <taxon>Bacilli</taxon>
        <taxon>Bacillales</taxon>
        <taxon>Paenibacillaceae</taxon>
        <taxon>Paenibacillus</taxon>
    </lineage>
</organism>
<evidence type="ECO:0000259" key="3">
    <source>
        <dbReference type="Pfam" id="PF00210"/>
    </source>
</evidence>
<keyword evidence="4" id="KW-0238">DNA-binding</keyword>
<dbReference type="GO" id="GO:0016722">
    <property type="term" value="F:oxidoreductase activity, acting on metal ions"/>
    <property type="evidence" value="ECO:0007669"/>
    <property type="project" value="InterPro"/>
</dbReference>
<gene>
    <name evidence="4" type="ORF">FHS19_004751</name>
</gene>
<dbReference type="PANTHER" id="PTHR42932">
    <property type="entry name" value="GENERAL STRESS PROTEIN 20U"/>
    <property type="match status" value="1"/>
</dbReference>
<dbReference type="Pfam" id="PF00210">
    <property type="entry name" value="Ferritin"/>
    <property type="match status" value="1"/>
</dbReference>
<evidence type="ECO:0000256" key="2">
    <source>
        <dbReference type="RuleBase" id="RU003875"/>
    </source>
</evidence>
<dbReference type="Gene3D" id="1.20.1260.10">
    <property type="match status" value="1"/>
</dbReference>
<dbReference type="CDD" id="cd01043">
    <property type="entry name" value="DPS"/>
    <property type="match status" value="1"/>
</dbReference>
<dbReference type="InterPro" id="IPR008331">
    <property type="entry name" value="Ferritin_DPS_dom"/>
</dbReference>
<sequence length="151" mass="17033">MANTTNTTNTLEQVLDQQVANFSILYVKIHNYHWYVKGEQFFTLHAKFEELYNDITQKTDDIAERLLAIKGRPAATLKEYLEIGTVAEAGGKEDARSMVRSLIHDFTAVSKELQDGIRVAESAGDHPTADMLIGMQADLDKHVWMLESYLG</sequence>
<dbReference type="AlphaFoldDB" id="A0A839TT92"/>
<dbReference type="GO" id="GO:0008199">
    <property type="term" value="F:ferric iron binding"/>
    <property type="evidence" value="ECO:0007669"/>
    <property type="project" value="InterPro"/>
</dbReference>
<dbReference type="PANTHER" id="PTHR42932:SF1">
    <property type="entry name" value="GENERAL STRESS PROTEIN 20U"/>
    <property type="match status" value="1"/>
</dbReference>
<dbReference type="RefSeq" id="WP_183584208.1">
    <property type="nucleotide sequence ID" value="NZ_JACHXJ010000004.1"/>
</dbReference>
<dbReference type="PROSITE" id="PS00818">
    <property type="entry name" value="DPS_1"/>
    <property type="match status" value="1"/>
</dbReference>